<gene>
    <name evidence="2" type="ORF">O3P69_006723</name>
</gene>
<evidence type="ECO:0000256" key="1">
    <source>
        <dbReference type="SAM" id="MobiDB-lite"/>
    </source>
</evidence>
<accession>A0AAW0U0M7</accession>
<protein>
    <submittedName>
        <fullName evidence="2">Uncharacterized protein</fullName>
    </submittedName>
</protein>
<keyword evidence="3" id="KW-1185">Reference proteome</keyword>
<organism evidence="2 3">
    <name type="scientific">Scylla paramamosain</name>
    <name type="common">Mud crab</name>
    <dbReference type="NCBI Taxonomy" id="85552"/>
    <lineage>
        <taxon>Eukaryota</taxon>
        <taxon>Metazoa</taxon>
        <taxon>Ecdysozoa</taxon>
        <taxon>Arthropoda</taxon>
        <taxon>Crustacea</taxon>
        <taxon>Multicrustacea</taxon>
        <taxon>Malacostraca</taxon>
        <taxon>Eumalacostraca</taxon>
        <taxon>Eucarida</taxon>
        <taxon>Decapoda</taxon>
        <taxon>Pleocyemata</taxon>
        <taxon>Brachyura</taxon>
        <taxon>Eubrachyura</taxon>
        <taxon>Portunoidea</taxon>
        <taxon>Portunidae</taxon>
        <taxon>Portuninae</taxon>
        <taxon>Scylla</taxon>
    </lineage>
</organism>
<dbReference type="AlphaFoldDB" id="A0AAW0U0M7"/>
<feature type="compositionally biased region" description="Basic residues" evidence="1">
    <location>
        <begin position="55"/>
        <end position="66"/>
    </location>
</feature>
<name>A0AAW0U0M7_SCYPA</name>
<sequence length="78" mass="8653">MGICRHIVKSNAQASRSTRAWRQYTVGSHQYTRPRGGRFTGGELFTKVGLPRSLAGHRRGRGRCRTRAVEGSPQGNLT</sequence>
<dbReference type="EMBL" id="JARAKH010000020">
    <property type="protein sequence ID" value="KAK8393599.1"/>
    <property type="molecule type" value="Genomic_DNA"/>
</dbReference>
<evidence type="ECO:0000313" key="2">
    <source>
        <dbReference type="EMBL" id="KAK8393599.1"/>
    </source>
</evidence>
<evidence type="ECO:0000313" key="3">
    <source>
        <dbReference type="Proteomes" id="UP001487740"/>
    </source>
</evidence>
<proteinExistence type="predicted"/>
<dbReference type="Proteomes" id="UP001487740">
    <property type="component" value="Unassembled WGS sequence"/>
</dbReference>
<feature type="region of interest" description="Disordered" evidence="1">
    <location>
        <begin position="54"/>
        <end position="78"/>
    </location>
</feature>
<reference evidence="2 3" key="1">
    <citation type="submission" date="2023-03" db="EMBL/GenBank/DDBJ databases">
        <title>High-quality genome of Scylla paramamosain provides insights in environmental adaptation.</title>
        <authorList>
            <person name="Zhang L."/>
        </authorList>
    </citation>
    <scope>NUCLEOTIDE SEQUENCE [LARGE SCALE GENOMIC DNA]</scope>
    <source>
        <strain evidence="2">LZ_2023a</strain>
        <tissue evidence="2">Muscle</tissue>
    </source>
</reference>
<comment type="caution">
    <text evidence="2">The sequence shown here is derived from an EMBL/GenBank/DDBJ whole genome shotgun (WGS) entry which is preliminary data.</text>
</comment>